<dbReference type="EMBL" id="JBJHZX010000024">
    <property type="protein sequence ID" value="MFL0197046.1"/>
    <property type="molecule type" value="Genomic_DNA"/>
</dbReference>
<proteinExistence type="predicted"/>
<comment type="caution">
    <text evidence="1">The sequence shown here is derived from an EMBL/GenBank/DDBJ whole genome shotgun (WGS) entry which is preliminary data.</text>
</comment>
<reference evidence="1 2" key="1">
    <citation type="submission" date="2024-11" db="EMBL/GenBank/DDBJ databases">
        <authorList>
            <person name="Heng Y.C."/>
            <person name="Lim A.C.H."/>
            <person name="Lee J.K.Y."/>
            <person name="Kittelmann S."/>
        </authorList>
    </citation>
    <scope>NUCLEOTIDE SEQUENCE [LARGE SCALE GENOMIC DNA]</scope>
    <source>
        <strain evidence="1 2">WILCCON 0269</strain>
    </source>
</reference>
<organism evidence="1 2">
    <name type="scientific">Candidatus Clostridium eludens</name>
    <dbReference type="NCBI Taxonomy" id="3381663"/>
    <lineage>
        <taxon>Bacteria</taxon>
        <taxon>Bacillati</taxon>
        <taxon>Bacillota</taxon>
        <taxon>Clostridia</taxon>
        <taxon>Eubacteriales</taxon>
        <taxon>Clostridiaceae</taxon>
        <taxon>Clostridium</taxon>
    </lineage>
</organism>
<evidence type="ECO:0000313" key="2">
    <source>
        <dbReference type="Proteomes" id="UP001623660"/>
    </source>
</evidence>
<accession>A0ABW8SPD0</accession>
<name>A0ABW8SPD0_9CLOT</name>
<keyword evidence="2" id="KW-1185">Reference proteome</keyword>
<protein>
    <submittedName>
        <fullName evidence="1">Uncharacterized protein</fullName>
    </submittedName>
</protein>
<evidence type="ECO:0000313" key="1">
    <source>
        <dbReference type="EMBL" id="MFL0197046.1"/>
    </source>
</evidence>
<dbReference type="RefSeq" id="WP_406793149.1">
    <property type="nucleotide sequence ID" value="NZ_JBJHZX010000024.1"/>
</dbReference>
<dbReference type="Proteomes" id="UP001623660">
    <property type="component" value="Unassembled WGS sequence"/>
</dbReference>
<sequence length="61" mass="7108">MFPLQDKMIVAENCKEYRAKNYMFSLQASYISNNCSNCTNFCNNRCSKNLFHKIGEMISVN</sequence>
<gene>
    <name evidence="1" type="ORF">ACJDU8_15985</name>
</gene>